<feature type="domain" description="OTU" evidence="7">
    <location>
        <begin position="868"/>
        <end position="976"/>
    </location>
</feature>
<dbReference type="InterPro" id="IPR027351">
    <property type="entry name" value="(+)RNA_virus_helicase_core_dom"/>
</dbReference>
<organism evidence="12">
    <name type="scientific">Pitahaya virus E</name>
    <dbReference type="NCBI Taxonomy" id="3144105"/>
    <lineage>
        <taxon>Viruses</taxon>
        <taxon>Riboviria</taxon>
    </lineage>
</organism>
<keyword evidence="2" id="KW-0548">Nucleotidyltransferase</keyword>
<name>A0AAU6WJP8_9VIRU</name>
<feature type="domain" description="(+)RNA virus helicase C-terminal" evidence="10">
    <location>
        <begin position="1116"/>
        <end position="1437"/>
    </location>
</feature>
<dbReference type="SUPFAM" id="SSF56672">
    <property type="entry name" value="DNA/RNA polymerases"/>
    <property type="match status" value="1"/>
</dbReference>
<evidence type="ECO:0000256" key="2">
    <source>
        <dbReference type="ARBA" id="ARBA00022695"/>
    </source>
</evidence>
<accession>A0AAU6WJP8</accession>
<dbReference type="InterPro" id="IPR003323">
    <property type="entry name" value="OTU_dom"/>
</dbReference>
<evidence type="ECO:0000259" key="7">
    <source>
        <dbReference type="PROSITE" id="PS50802"/>
    </source>
</evidence>
<evidence type="ECO:0000256" key="1">
    <source>
        <dbReference type="ARBA" id="ARBA00022679"/>
    </source>
</evidence>
<dbReference type="PROSITE" id="PS50802">
    <property type="entry name" value="OTU"/>
    <property type="match status" value="1"/>
</dbReference>
<keyword evidence="3" id="KW-0547">Nucleotide-binding</keyword>
<evidence type="ECO:0000313" key="12">
    <source>
        <dbReference type="EMBL" id="XAO53287.1"/>
    </source>
</evidence>
<dbReference type="Pfam" id="PF01443">
    <property type="entry name" value="Viral_helicase1"/>
    <property type="match status" value="1"/>
</dbReference>
<evidence type="ECO:0000256" key="5">
    <source>
        <dbReference type="SAM" id="MobiDB-lite"/>
    </source>
</evidence>
<dbReference type="PROSITE" id="PS51471">
    <property type="entry name" value="FE2OG_OXY"/>
    <property type="match status" value="1"/>
</dbReference>
<dbReference type="GO" id="GO:0016817">
    <property type="term" value="F:hydrolase activity, acting on acid anhydrides"/>
    <property type="evidence" value="ECO:0007669"/>
    <property type="project" value="InterPro"/>
</dbReference>
<dbReference type="InterPro" id="IPR002588">
    <property type="entry name" value="Alphavirus-like_MT_dom"/>
</dbReference>
<dbReference type="PROSITE" id="PS51492">
    <property type="entry name" value="PEPTIDASE_C23"/>
    <property type="match status" value="1"/>
</dbReference>
<keyword evidence="1" id="KW-0808">Transferase</keyword>
<feature type="domain" description="Fe2OG dioxygenase" evidence="8">
    <location>
        <begin position="726"/>
        <end position="818"/>
    </location>
</feature>
<dbReference type="InterPro" id="IPR037151">
    <property type="entry name" value="AlkB-like_sf"/>
</dbReference>
<dbReference type="SUPFAM" id="SSF52540">
    <property type="entry name" value="P-loop containing nucleoside triphosphate hydrolases"/>
    <property type="match status" value="1"/>
</dbReference>
<feature type="domain" description="Alphavirus-like MT" evidence="11">
    <location>
        <begin position="63"/>
        <end position="252"/>
    </location>
</feature>
<evidence type="ECO:0000256" key="3">
    <source>
        <dbReference type="ARBA" id="ARBA00022840"/>
    </source>
</evidence>
<dbReference type="EMBL" id="PP751658">
    <property type="protein sequence ID" value="XAO53287.1"/>
    <property type="molecule type" value="Genomic_RNA"/>
</dbReference>
<dbReference type="GO" id="GO:0003723">
    <property type="term" value="F:RNA binding"/>
    <property type="evidence" value="ECO:0007669"/>
    <property type="project" value="InterPro"/>
</dbReference>
<dbReference type="PROSITE" id="PS51657">
    <property type="entry name" value="PSRV_HELICASE"/>
    <property type="match status" value="1"/>
</dbReference>
<protein>
    <submittedName>
        <fullName evidence="12">Polyprotein</fullName>
    </submittedName>
</protein>
<dbReference type="GO" id="GO:0016556">
    <property type="term" value="P:mRNA modification"/>
    <property type="evidence" value="ECO:0007669"/>
    <property type="project" value="InterPro"/>
</dbReference>
<evidence type="ECO:0000259" key="9">
    <source>
        <dbReference type="PROSITE" id="PS51492"/>
    </source>
</evidence>
<dbReference type="InterPro" id="IPR043502">
    <property type="entry name" value="DNA/RNA_pol_sf"/>
</dbReference>
<feature type="domain" description="Peptidase C23" evidence="9">
    <location>
        <begin position="975"/>
        <end position="1065"/>
    </location>
</feature>
<dbReference type="GO" id="GO:0003968">
    <property type="term" value="F:RNA-directed RNA polymerase activity"/>
    <property type="evidence" value="ECO:0007669"/>
    <property type="project" value="InterPro"/>
</dbReference>
<dbReference type="InterPro" id="IPR005123">
    <property type="entry name" value="Oxoglu/Fe-dep_dioxygenase_dom"/>
</dbReference>
<evidence type="ECO:0000259" key="6">
    <source>
        <dbReference type="PROSITE" id="PS50507"/>
    </source>
</evidence>
<feature type="domain" description="RdRp catalytic" evidence="6">
    <location>
        <begin position="1732"/>
        <end position="1839"/>
    </location>
</feature>
<dbReference type="GO" id="GO:0006396">
    <property type="term" value="P:RNA processing"/>
    <property type="evidence" value="ECO:0007669"/>
    <property type="project" value="InterPro"/>
</dbReference>
<evidence type="ECO:0000256" key="4">
    <source>
        <dbReference type="ARBA" id="ARBA00022953"/>
    </source>
</evidence>
<proteinExistence type="predicted"/>
<keyword evidence="3" id="KW-0067">ATP-binding</keyword>
<dbReference type="CDD" id="cd23245">
    <property type="entry name" value="Betaflexiviridae_RdRp"/>
    <property type="match status" value="1"/>
</dbReference>
<dbReference type="InterPro" id="IPR007094">
    <property type="entry name" value="RNA-dir_pol_PSvirus"/>
</dbReference>
<dbReference type="Gene3D" id="2.60.120.590">
    <property type="entry name" value="Alpha-ketoglutarate-dependent dioxygenase AlkB-like"/>
    <property type="match status" value="1"/>
</dbReference>
<dbReference type="GO" id="GO:0005524">
    <property type="term" value="F:ATP binding"/>
    <property type="evidence" value="ECO:0007669"/>
    <property type="project" value="UniProtKB-KW"/>
</dbReference>
<dbReference type="GO" id="GO:0039694">
    <property type="term" value="P:viral RNA genome replication"/>
    <property type="evidence" value="ECO:0007669"/>
    <property type="project" value="InterPro"/>
</dbReference>
<evidence type="ECO:0000259" key="11">
    <source>
        <dbReference type="PROSITE" id="PS51743"/>
    </source>
</evidence>
<feature type="region of interest" description="Disordered" evidence="5">
    <location>
        <begin position="822"/>
        <end position="849"/>
    </location>
</feature>
<dbReference type="GO" id="GO:0006351">
    <property type="term" value="P:DNA-templated transcription"/>
    <property type="evidence" value="ECO:0007669"/>
    <property type="project" value="InterPro"/>
</dbReference>
<sequence>MALTYRSPIEEVLTLLEPTSQSLVASTATTHLQQSEKEFYAWFCYSMPASAKEHLSKAGIYLSPYSGYPHSHPVCKTLENYLLYSVVSNIVNNTFFFVGIKHSKLNFLKSRRKNMSTVAAINRYVTSADKVRYGNEFVYKPSSEVPGLHRHRELLTSDALKNLVPNVKKGCNLFFHDELHYWSKDDLITFLEVVEPEVLLATVIFPPEIFVGAKTSLNPWCYDFEVKGGRLSFFPDGVRSEGYEQPLNGGYLLKANYIELPNGVTYSVDLVCSKFAHHLVSVTRGKLVTPKRRSFGPFEAVGSEGLTTIDRKRSAFYPVSFQIVSRLYRYLRSLKKPDKQSAMAKFSQLVPEPSGAAIKFIEEFSNLVIGTGTIQTSLDAERIKIFFGELGSRLPSGLASLLKRTKTVCLDAFISMLKPLTVSLDLVTITRNSTLFDWSDVFIESELDITEVEQLFTDSWEGGKLERIRSPYHSMLPLHDRKQHLVIASYRQALAERLCALYLISYCSPGYKCGHDLEEYLLKVRHCTNLLIASVIASFDPELVKAMRNHVRAMNPQGIWFSEGIKWFLLAKSRMVVHFIECSDSANWRSQAEFNTSSTRWGPKFKVQFSTYNGFSDDFPEMTSEPVHQAAPTSVHETTSEPTGFKEQPNLRQALNCSCGLGLDIREFPYAQENGAQFPDALRGRQAGWYSRSGEGYSYTGGTHASLGWPKWIDLWLELHGVPLEKYNCLLAQKYERGAEVRWHADDEPCFDPNGTILTVNVLGSAIFKIKCQAEKVGMVTLHSGQGFTMPSGFQLTHKHMVRSLTHGRVSFTFRVLLDKRQPPPASVKSPTESKDTASDYSSEEEELVKQEGDVKVSYSTRDVMPIVQCVPNSGGGDCFWLAMEYFTGIKAEYMKLGLKHYLGASEEFNVRLASQLQPQAWAEDESIIALCDHLCIDICIIDHTNHSLTSFRKIGNEVSALLMLKGNHYEAAELKEACALRAIASALGRQFTDVQKVVLKRLGRKYTHELLGGQGVSAECFKELLHLFDIHGILYIGDEVLEINPEGTAHSAFKLEDDHVSHLHNNSIAKFPSTNVRKETLVASADDLVGLLEMCSVVSYSPDLKRAECLAESLLNGSTGVICSSLFHGEGTLLPSDPTTASRSLNFILGTFGCGKSTLFKNFLSSVPGKSLIYVSPRKALCEDFKRLIEKCGSRFGAAGVKHFKAWTFESALKRSDKFIEGCVVILDEIQLFPPGYVDLLMCRLVLGARIFILGDPCQSDYDSEKDRSILGAITSDVHHILGGAKYKYNVLSRRFKNHDFVGRLPCVIPPGSEINEQFKLVEGLDCAGVIPEYLNVCLVSSFEEKKIVGNFFGQQCKCFTFGESTGLTFQKGSVLVSYVSVHTSENRWITALSRFREGIALINCSSSSWPVLTKQYSNRVLGRFIEKKADPKDLLSLLPGEPILTEGFKCFQLGADEGKREEKLQGDPWLKAMINLFQIEDQETIEMAEAVMEDPWFKTHLPVCEMEGVRARWVHKILAKEAREKRMGHLVSEQFTDEHSKQPGKQLTNAAERFETIYPRHRASDTVTFIMAVRKRLRFSDPIKESSKLQNAMPYGPFLLKEFLKKVPLKPMHNRNFMEEALHEFEEKKTSKSAATIENHSNRSCRDWLADVGMVFSKSQLCTKYDNRFRDAKAAQTIVCFQHSVLCRFAPYMRYIEKKLVEALPARFYIHSGKGLEELNDWVMRNNFNGICTESDYEAFDASQDQYIVAFELCLMRYLGIPRDLIEDYKYIKTHLGSKLGSFAIMRFSGEASTFLFNTMANMLFTFLRYSLNGHESICFAGDDMCANTSLKVSQEHAGFLKKLKLKAKVDRTARPTFCGWCLSPHGIYKRPQLVYERMCIAKETCNLHNCIDNYAIEVSYAYKLGEVLKEYMNEEELDAMYNCVRVIVKNKHLLKSTVVEIFSSGVYD</sequence>
<dbReference type="Pfam" id="PF00978">
    <property type="entry name" value="RdRP_2"/>
    <property type="match status" value="1"/>
</dbReference>
<dbReference type="PROSITE" id="PS50507">
    <property type="entry name" value="RDRP_SSRNA_POS"/>
    <property type="match status" value="1"/>
</dbReference>
<dbReference type="SUPFAM" id="SSF51197">
    <property type="entry name" value="Clavaminate synthase-like"/>
    <property type="match status" value="1"/>
</dbReference>
<dbReference type="InterPro" id="IPR001788">
    <property type="entry name" value="RNA-dep_RNA_pol_alsuvir"/>
</dbReference>
<dbReference type="InterPro" id="IPR027417">
    <property type="entry name" value="P-loop_NTPase"/>
</dbReference>
<evidence type="ECO:0000259" key="10">
    <source>
        <dbReference type="PROSITE" id="PS51657"/>
    </source>
</evidence>
<reference evidence="12" key="1">
    <citation type="submission" date="2024-05" db="EMBL/GenBank/DDBJ databases">
        <authorList>
            <person name="Quito-Avila D.F."/>
        </authorList>
    </citation>
    <scope>NUCLEOTIDE SEQUENCE</scope>
    <source>
        <strain evidence="12">P1-Pink_panther</strain>
    </source>
</reference>
<keyword evidence="4" id="KW-0693">Viral RNA replication</keyword>
<dbReference type="InterPro" id="IPR008041">
    <property type="entry name" value="Peptidase_C23"/>
</dbReference>
<dbReference type="Pfam" id="PF01660">
    <property type="entry name" value="Vmethyltransf"/>
    <property type="match status" value="1"/>
</dbReference>
<reference evidence="12" key="2">
    <citation type="submission" date="2024-06" db="EMBL/GenBank/DDBJ databases">
        <title>The virome of dragon fruit plants (Hylocereus sp) in Ecuador.</title>
        <authorList>
            <person name="Espinoza-Lozano L."/>
        </authorList>
    </citation>
    <scope>NUCLEOTIDE SEQUENCE</scope>
    <source>
        <strain evidence="12">P1-Pink_panther</strain>
    </source>
</reference>
<dbReference type="GO" id="GO:0008174">
    <property type="term" value="F:mRNA methyltransferase activity"/>
    <property type="evidence" value="ECO:0007669"/>
    <property type="project" value="UniProtKB-UniRule"/>
</dbReference>
<dbReference type="Pfam" id="PF05379">
    <property type="entry name" value="Peptidase_C23"/>
    <property type="match status" value="1"/>
</dbReference>
<evidence type="ECO:0000259" key="8">
    <source>
        <dbReference type="PROSITE" id="PS51471"/>
    </source>
</evidence>
<dbReference type="PROSITE" id="PS51743">
    <property type="entry name" value="ALPHAVIRUS_MT"/>
    <property type="match status" value="1"/>
</dbReference>
<dbReference type="CDD" id="cd22792">
    <property type="entry name" value="OTU_RDRP-like"/>
    <property type="match status" value="1"/>
</dbReference>